<evidence type="ECO:0000256" key="1">
    <source>
        <dbReference type="SAM" id="SignalP"/>
    </source>
</evidence>
<comment type="caution">
    <text evidence="2">The sequence shown here is derived from an EMBL/GenBank/DDBJ whole genome shotgun (WGS) entry which is preliminary data.</text>
</comment>
<evidence type="ECO:0000313" key="2">
    <source>
        <dbReference type="EMBL" id="HAB3963532.1"/>
    </source>
</evidence>
<proteinExistence type="predicted"/>
<accession>A0A6Y1QKD6</accession>
<dbReference type="AlphaFoldDB" id="A0A6Y1QKD6"/>
<feature type="signal peptide" evidence="1">
    <location>
        <begin position="1"/>
        <end position="20"/>
    </location>
</feature>
<name>A0A6Y1QKD6_SALDZ</name>
<dbReference type="EMBL" id="DAAGOZ010000004">
    <property type="protein sequence ID" value="HAB3963532.1"/>
    <property type="molecule type" value="Genomic_DNA"/>
</dbReference>
<reference evidence="2" key="1">
    <citation type="journal article" date="2018" name="Genome Biol.">
        <title>SKESA: strategic k-mer extension for scrupulous assemblies.</title>
        <authorList>
            <person name="Souvorov A."/>
            <person name="Agarwala R."/>
            <person name="Lipman D.J."/>
        </authorList>
    </citation>
    <scope>NUCLEOTIDE SEQUENCE</scope>
    <source>
        <strain evidence="2">Salmonella enterica</strain>
    </source>
</reference>
<organism evidence="2">
    <name type="scientific">Salmonella diarizonae</name>
    <dbReference type="NCBI Taxonomy" id="59204"/>
    <lineage>
        <taxon>Bacteria</taxon>
        <taxon>Pseudomonadati</taxon>
        <taxon>Pseudomonadota</taxon>
        <taxon>Gammaproteobacteria</taxon>
        <taxon>Enterobacterales</taxon>
        <taxon>Enterobacteriaceae</taxon>
        <taxon>Salmonella</taxon>
    </lineage>
</organism>
<reference evidence="2" key="2">
    <citation type="submission" date="2019-10" db="EMBL/GenBank/DDBJ databases">
        <authorList>
            <consortium name="NCBI Pathogen Detection Project"/>
        </authorList>
    </citation>
    <scope>NUCLEOTIDE SEQUENCE</scope>
    <source>
        <strain evidence="2">Salmonella enterica</strain>
    </source>
</reference>
<keyword evidence="1" id="KW-0732">Signal</keyword>
<gene>
    <name evidence="2" type="ORF">GBX62_05590</name>
</gene>
<protein>
    <submittedName>
        <fullName evidence="2">Uncharacterized protein</fullName>
    </submittedName>
</protein>
<sequence length="154" mass="17663">MKPSGLLVLFTLTFSGFVFSGVDNVNSLSAKDEQQFKDKINEVKTTGLKPTDDNIYNICFASSMLLINAANDAVSGQYIGDKWIGELLLINHSEYRDIVKSLIKTDSVIEIKNNPEYFNKNFQMKCRASPEEYIKNYKNIFRVKMTKEDIDNQW</sequence>
<feature type="chain" id="PRO_5027883761" evidence="1">
    <location>
        <begin position="21"/>
        <end position="154"/>
    </location>
</feature>